<evidence type="ECO:0000256" key="2">
    <source>
        <dbReference type="PROSITE-ProRule" id="PRU00124"/>
    </source>
</evidence>
<dbReference type="Proteomes" id="UP000659654">
    <property type="component" value="Unassembled WGS sequence"/>
</dbReference>
<sequence length="924" mass="104253">MDWILIFFLSAYFHSICASDEFFPFTECDHVFDNTVNKGHFSLPILPKELRNTKTSSPKLPNNIQCVYTFVAGKGQRVKLEFTQFQLDGTVDNCDLEYIDIYSELTSPTQDLLTGPLASRYCGTVSPHVRVSLNNVIVLVFHSRVGRKRTEAFQLKGKYTFINETKFIPGSRLGEHPCAFLIEPTKQRRGQILSPTYPGTYPSNFHCSYLLKGNSGDRIRLFFRDFDIYFGGEHCPYDALTVYDGHNNKAPIIRKVCGLQQRLEMFSFGSELFLEFNSTDPAKNDPRGYLIEYEFSDKFVDVKQLLSGQRGVSYLTGSECDVRVQSNRETVHYIQSPNYPHPYPPNTTCTYILDGLQGDQNLEKVILKFESFAVLNDVQGSREVSLENGDECWAFVGVAGQESTIKSVMANNEESVYDATLCHRIPAGSPKLGPYSSQGPRMVLVFGSMNEVPPNVPLPLGFKARVEFKTDFGVPGSPMGGSNECLFQFTEKRGHFNSPRYPANYPLDTTCTYIIKGEPGEQVLLYFEQFALFEEPSKEECNDWLEVYDVSRDGNETETSQLQAKHCWTVIPGPTTSSFGFHEMKVVFNSNQYGTANGFMALYEIRKAFAEQVPAKDGADKDHCGGLIQADSDHTSGWITSPGFGAKYTKDLICDWEIKVRPDHQALLQLTQMDVEGEMTDTKVSCKNAVIKVHRDYLNRTADINICGTNPAVISPIISIGNSIRISFLTSPDKVNGLNGFNFTWTEIRMVKQDGECSGEGLYLCSYTRYCIASRLRCNGDDNCGQNDDTDEAHCNILEKAADSQTLLVAAIMSGFIFLFIFGFFCLLFKKKLEKKTDRNTTTMDPKESERVKKESQIQAIIVKQRQRHPFRQQQPKISRVSRNGSDNGMLPTPALSRIRRHDEMTELIIPPNQMALNEHTFYG</sequence>
<dbReference type="EMBL" id="CAJFCV020000001">
    <property type="protein sequence ID" value="CAG9086005.1"/>
    <property type="molecule type" value="Genomic_DNA"/>
</dbReference>
<dbReference type="InterPro" id="IPR035914">
    <property type="entry name" value="Sperma_CUB_dom_sf"/>
</dbReference>
<dbReference type="SUPFAM" id="SSF49854">
    <property type="entry name" value="Spermadhesin, CUB domain"/>
    <property type="match status" value="5"/>
</dbReference>
<keyword evidence="1" id="KW-1015">Disulfide bond</keyword>
<keyword evidence="5" id="KW-0732">Signal</keyword>
<dbReference type="Gene3D" id="2.60.120.290">
    <property type="entry name" value="Spermadhesin, CUB domain"/>
    <property type="match status" value="5"/>
</dbReference>
<evidence type="ECO:0000259" key="6">
    <source>
        <dbReference type="PROSITE" id="PS01180"/>
    </source>
</evidence>
<evidence type="ECO:0000256" key="4">
    <source>
        <dbReference type="SAM" id="Phobius"/>
    </source>
</evidence>
<comment type="caution">
    <text evidence="2">Lacks conserved residue(s) required for the propagation of feature annotation.</text>
</comment>
<feature type="transmembrane region" description="Helical" evidence="4">
    <location>
        <begin position="807"/>
        <end position="829"/>
    </location>
</feature>
<evidence type="ECO:0000313" key="10">
    <source>
        <dbReference type="WBParaSite" id="BXY_0947800.1"/>
    </source>
</evidence>
<reference evidence="7" key="2">
    <citation type="submission" date="2020-09" db="EMBL/GenBank/DDBJ databases">
        <authorList>
            <person name="Kikuchi T."/>
        </authorList>
    </citation>
    <scope>NUCLEOTIDE SEQUENCE</scope>
    <source>
        <strain evidence="7">Ka4C1</strain>
    </source>
</reference>
<dbReference type="PANTHER" id="PTHR47537">
    <property type="entry name" value="CUBILIN"/>
    <property type="match status" value="1"/>
</dbReference>
<dbReference type="Proteomes" id="UP000095284">
    <property type="component" value="Unplaced"/>
</dbReference>
<evidence type="ECO:0000313" key="7">
    <source>
        <dbReference type="EMBL" id="CAD5210240.1"/>
    </source>
</evidence>
<dbReference type="CDD" id="cd00041">
    <property type="entry name" value="CUB"/>
    <property type="match status" value="4"/>
</dbReference>
<dbReference type="PROSITE" id="PS50068">
    <property type="entry name" value="LDLRA_2"/>
    <property type="match status" value="1"/>
</dbReference>
<gene>
    <name evidence="7" type="ORF">BXYJ_LOCUS1836</name>
</gene>
<keyword evidence="4" id="KW-1133">Transmembrane helix</keyword>
<dbReference type="SMR" id="A0A1I7S8Y3"/>
<dbReference type="GO" id="GO:0005886">
    <property type="term" value="C:plasma membrane"/>
    <property type="evidence" value="ECO:0007669"/>
    <property type="project" value="TreeGrafter"/>
</dbReference>
<dbReference type="InterPro" id="IPR000859">
    <property type="entry name" value="CUB_dom"/>
</dbReference>
<feature type="region of interest" description="Disordered" evidence="3">
    <location>
        <begin position="869"/>
        <end position="894"/>
    </location>
</feature>
<feature type="domain" description="CUB" evidence="6">
    <location>
        <begin position="28"/>
        <end position="160"/>
    </location>
</feature>
<keyword evidence="4" id="KW-0472">Membrane</keyword>
<evidence type="ECO:0000256" key="3">
    <source>
        <dbReference type="SAM" id="MobiDB-lite"/>
    </source>
</evidence>
<dbReference type="InterPro" id="IPR053207">
    <property type="entry name" value="Non-NMDA_GluR_Accessory"/>
</dbReference>
<dbReference type="Pfam" id="PF00431">
    <property type="entry name" value="CUB"/>
    <property type="match status" value="5"/>
</dbReference>
<dbReference type="EMBL" id="CAJFDI010000001">
    <property type="protein sequence ID" value="CAD5210240.1"/>
    <property type="molecule type" value="Genomic_DNA"/>
</dbReference>
<dbReference type="SMART" id="SM00192">
    <property type="entry name" value="LDLa"/>
    <property type="match status" value="1"/>
</dbReference>
<proteinExistence type="predicted"/>
<dbReference type="eggNOG" id="KOG4292">
    <property type="taxonomic scope" value="Eukaryota"/>
</dbReference>
<dbReference type="AlphaFoldDB" id="A0A1I7S8Y3"/>
<keyword evidence="4" id="KW-0812">Transmembrane</keyword>
<evidence type="ECO:0000313" key="9">
    <source>
        <dbReference type="Proteomes" id="UP000659654"/>
    </source>
</evidence>
<feature type="chain" id="PRO_5036022093" evidence="5">
    <location>
        <begin position="19"/>
        <end position="924"/>
    </location>
</feature>
<feature type="signal peptide" evidence="5">
    <location>
        <begin position="1"/>
        <end position="18"/>
    </location>
</feature>
<feature type="domain" description="CUB" evidence="6">
    <location>
        <begin position="320"/>
        <end position="469"/>
    </location>
</feature>
<dbReference type="PROSITE" id="PS01180">
    <property type="entry name" value="CUB"/>
    <property type="match status" value="5"/>
</dbReference>
<feature type="domain" description="CUB" evidence="6">
    <location>
        <begin position="485"/>
        <end position="606"/>
    </location>
</feature>
<dbReference type="Proteomes" id="UP000582659">
    <property type="component" value="Unassembled WGS sequence"/>
</dbReference>
<accession>A0A1I7S8Y3</accession>
<evidence type="ECO:0000256" key="5">
    <source>
        <dbReference type="SAM" id="SignalP"/>
    </source>
</evidence>
<organism evidence="8 10">
    <name type="scientific">Bursaphelenchus xylophilus</name>
    <name type="common">Pinewood nematode worm</name>
    <name type="synonym">Aphelenchoides xylophilus</name>
    <dbReference type="NCBI Taxonomy" id="6326"/>
    <lineage>
        <taxon>Eukaryota</taxon>
        <taxon>Metazoa</taxon>
        <taxon>Ecdysozoa</taxon>
        <taxon>Nematoda</taxon>
        <taxon>Chromadorea</taxon>
        <taxon>Rhabditida</taxon>
        <taxon>Tylenchina</taxon>
        <taxon>Tylenchomorpha</taxon>
        <taxon>Aphelenchoidea</taxon>
        <taxon>Aphelenchoididae</taxon>
        <taxon>Bursaphelenchus</taxon>
    </lineage>
</organism>
<dbReference type="PANTHER" id="PTHR47537:SF6">
    <property type="entry name" value="CUB DOMAIN-CONTAINING PROTEIN"/>
    <property type="match status" value="1"/>
</dbReference>
<feature type="domain" description="CUB" evidence="6">
    <location>
        <begin position="178"/>
        <end position="296"/>
    </location>
</feature>
<name>A0A1I7S8Y3_BURXY</name>
<evidence type="ECO:0000313" key="8">
    <source>
        <dbReference type="Proteomes" id="UP000095284"/>
    </source>
</evidence>
<evidence type="ECO:0000256" key="1">
    <source>
        <dbReference type="ARBA" id="ARBA00023157"/>
    </source>
</evidence>
<feature type="domain" description="CUB" evidence="6">
    <location>
        <begin position="624"/>
        <end position="748"/>
    </location>
</feature>
<dbReference type="InterPro" id="IPR002172">
    <property type="entry name" value="LDrepeatLR_classA_rpt"/>
</dbReference>
<dbReference type="OrthoDB" id="6022136at2759"/>
<keyword evidence="9" id="KW-1185">Reference proteome</keyword>
<reference evidence="10" key="1">
    <citation type="submission" date="2016-11" db="UniProtKB">
        <authorList>
            <consortium name="WormBaseParasite"/>
        </authorList>
    </citation>
    <scope>IDENTIFICATION</scope>
</reference>
<protein>
    <submittedName>
        <fullName evidence="7">(pine wood nematode) hypothetical protein</fullName>
    </submittedName>
</protein>
<dbReference type="WBParaSite" id="BXY_0947800.1">
    <property type="protein sequence ID" value="BXY_0947800.1"/>
    <property type="gene ID" value="BXY_0947800"/>
</dbReference>
<dbReference type="SMART" id="SM00042">
    <property type="entry name" value="CUB"/>
    <property type="match status" value="5"/>
</dbReference>